<feature type="domain" description="Sushi" evidence="13">
    <location>
        <begin position="1788"/>
        <end position="1850"/>
    </location>
</feature>
<sequence>MSNVQEKIPKGWLAYSKHGEPLLGTPFICSKCPLKKTLCKKINCEANWFTPNDLKCSIQSLGLRLRLVISLTATDRYYDPSEFLKNGIDVVRIPFNFYNSNNGKEGLPPADVMEKFYKAVDNFTHRNRDPNSVICVHCTHGVNRTGYFICKYLIERKGWNPQKALELFITTRGHEISKEAFVKDILKTRASSMLLSLLMEIVSHGFLRENLHLKIYFCASVFRLTCFTESSMSLVVITGYPCSGKTMLAKVLKNALSAAEGNNKQVLHVSDDDFPSFHRSIYEKPYEEGQLRSFLKSEVVKNLKADRIVIIDSLNYLKSFRYELYCAAKAAQVSYFLIRCGNNGWRSSFFNMIRPQEMRYKLTTVHDLVNRYELPEDRNKWDQIQYTFCLMDELVSECVDKVCPLILQGKKLTSNRSTEAQPLASAQFLSELDLLTSAINTAIQERLSENPIGEGDQDEKALFTVEGVDEAIKLKHFFTAQFLADVKRQFFAYVRMHPIEDVKVLANMYAHFINNTSPAEKILEKNFVYRTTNDFRKEIEKIYFSNQIDRFSFFFRWKIVDTNKVALRLISLLVYFPFEEGHHHECTDCNGKYLKIMNELYYCNLLLVLNFKMEKEKQFSSFGTSQKLSQMMVCMFRQSALFTIESCRRKLTTKLTSHPKQRLLCSPAFQLQRQQKRALNICAVNYANLLLHTIQSFTTSGFENLYPYGAGTKDERLYDKEEQTGRQIDLFSFFPYYGARYNYTMLSIHGYIAFGNLVEEGMDFSFGSDIENWPEKADPALIAVYTCRQRSSKLQRNFTGVFYRVVFRKSMMSLLADVSNPFLNNRNLPRYVDGDGDDFLDMIQEDLKKGMVGANSFHADMALVVTWQNVTFYQASSQDEDAGKASVLLFFVVCLLLFTIFSFQKATYQAVLATDRAGQLSYAILNYHTLGYAGSDINGASRRGRCKACAEFNGGNKTGSVLVDPVYSKMPMQLAMMSSVPHQARGRYLFRVDDIVRKGGCSNLTVGTYRLTIYPDIVNSMGDSTVLVNGPCLTSSDSPILYVAENKPAHCTVKNAAIAECKMVRYFQWGVKYVYFSVRNIKSYIGSIYYVPSGLDPYALDLGQIHLWYMKDPPLQRRIRWYASNFTDNQLQRIASLQLSVWGYKERRDDREMKFIPTLNRLSEFITVSNNLDPREEIGSYTLTKSTMKWLESIRYELLTYRFGFLKLSVRDDTQPYSEGTSVWSHPIPLIWFYDDEVNLESIASQSCLEWFAEDGQQWNFIRDTETNSSCPCRYEQALIDIGRFMPHPRCSQRFRNLNCDVYIGAKECFLSTNNVEGSYVTHYGQVCCYDRDGYLMHTSYQTVVQVPDYPYNPGFPQRAYEFGTYPFTKQFELPTLSHYYHDILPYFSCCKWSVEHCQFFYWRRPSSSCLEYQPPGIASIMGAGHVVTFDRFNYTFNQPGIYMFLHKPKQHSGGHHHRAVSPEVQIQIRLERYPDRSVDFGHRDTYQGRLVKPLDVAVVTGVALQEGSAMESDRVLILLRKDTRRYKYRTHILVNDELRYFDTIKTQRFRGVTVYVNDWKEGQSEVYVVLEHSRIGVRIRESYAMEITRQLAFEESMGLLDVFLSIPPEFRLMQDPLDNKAKFADAVAGLAGTFSGTDKDDFLRPDRRTYQAPGDDEIAYEFANSWKVNNEQFADLFTLVTSDHRDWPEAELIGPVFPASQYYDSEAHSPQFTWEFNKRFESCDSAYFFKPDCPSFEAMQNIKAGCLQMYQCNYDSFELKQMIIGLQTKQEYVHQIELRKAGMQYYNSCGAINVEYPDYLIINPATGKLYLEGDQVQFECYPTHWLKGTGEYTCKDGRWNQGWQPWCRSKQLETTLKILTIIFGILLIIAVIGAIFFCCWLVKVGDRKRVRNVYRSGEPLSTKKLPSERTIVFPPGPGHPMDYAPPTQVNSLRPENNAVQHRQQGMNFFPSTGDGSTPSSRNSATPTIGLKTLV</sequence>
<dbReference type="InterPro" id="IPR056075">
    <property type="entry name" value="DUF7658"/>
</dbReference>
<evidence type="ECO:0000259" key="11">
    <source>
        <dbReference type="PROSITE" id="PS50056"/>
    </source>
</evidence>
<comment type="caution">
    <text evidence="8">Lacks conserved residue(s) required for the propagation of feature annotation.</text>
</comment>
<feature type="domain" description="AMOP" evidence="12">
    <location>
        <begin position="1240"/>
        <end position="1405"/>
    </location>
</feature>
<evidence type="ECO:0000256" key="4">
    <source>
        <dbReference type="ARBA" id="ARBA00022840"/>
    </source>
</evidence>
<dbReference type="PANTHER" id="PTHR13802:SF60">
    <property type="entry name" value="PROTEIN CBG06057"/>
    <property type="match status" value="1"/>
</dbReference>
<comment type="caution">
    <text evidence="16">The sequence shown here is derived from an EMBL/GenBank/DDBJ whole genome shotgun (WGS) entry which is preliminary data.</text>
</comment>
<dbReference type="InterPro" id="IPR016130">
    <property type="entry name" value="Tyr_Pase_AS"/>
</dbReference>
<evidence type="ECO:0000256" key="3">
    <source>
        <dbReference type="ARBA" id="ARBA00022741"/>
    </source>
</evidence>
<dbReference type="PROSITE" id="PS50923">
    <property type="entry name" value="SUSHI"/>
    <property type="match status" value="1"/>
</dbReference>
<dbReference type="InterPro" id="IPR057018">
    <property type="entry name" value="F54D1_6-like_Ig-like"/>
</dbReference>
<dbReference type="GO" id="GO:0007160">
    <property type="term" value="P:cell-matrix adhesion"/>
    <property type="evidence" value="ECO:0007669"/>
    <property type="project" value="InterPro"/>
</dbReference>
<dbReference type="InterPro" id="IPR005533">
    <property type="entry name" value="AMOP_dom"/>
</dbReference>
<dbReference type="SUPFAM" id="SSF57535">
    <property type="entry name" value="Complement control module/SCR domain"/>
    <property type="match status" value="1"/>
</dbReference>
<dbReference type="PROSITE" id="PS00383">
    <property type="entry name" value="TYR_PHOSPHATASE_1"/>
    <property type="match status" value="1"/>
</dbReference>
<gene>
    <name evidence="16" type="primary">F54D1.6</name>
    <name evidence="16" type="ORF">T07_9419</name>
</gene>
<keyword evidence="8" id="KW-0768">Sushi</keyword>
<reference evidence="16 17" key="1">
    <citation type="submission" date="2015-01" db="EMBL/GenBank/DDBJ databases">
        <title>Evolution of Trichinella species and genotypes.</title>
        <authorList>
            <person name="Korhonen P.K."/>
            <person name="Edoardo P."/>
            <person name="Giuseppe L.R."/>
            <person name="Gasser R.B."/>
        </authorList>
    </citation>
    <scope>NUCLEOTIDE SEQUENCE [LARGE SCALE GENOMIC DNA]</scope>
    <source>
        <strain evidence="16">ISS37</strain>
    </source>
</reference>
<evidence type="ECO:0000256" key="1">
    <source>
        <dbReference type="ARBA" id="ARBA00004370"/>
    </source>
</evidence>
<comment type="subcellular location">
    <subcellularLocation>
        <location evidence="1">Membrane</location>
    </subcellularLocation>
</comment>
<dbReference type="InterPro" id="IPR000436">
    <property type="entry name" value="Sushi_SCR_CCP_dom"/>
</dbReference>
<dbReference type="InterPro" id="IPR027417">
    <property type="entry name" value="P-loop_NTPase"/>
</dbReference>
<dbReference type="Pfam" id="PF03782">
    <property type="entry name" value="AMOP"/>
    <property type="match status" value="1"/>
</dbReference>
<dbReference type="PROSITE" id="PS51220">
    <property type="entry name" value="NIDO"/>
    <property type="match status" value="1"/>
</dbReference>
<dbReference type="GO" id="GO:0005524">
    <property type="term" value="F:ATP binding"/>
    <property type="evidence" value="ECO:0007669"/>
    <property type="project" value="UniProtKB-KW"/>
</dbReference>
<dbReference type="InterPro" id="IPR001846">
    <property type="entry name" value="VWF_type-D"/>
</dbReference>
<evidence type="ECO:0000313" key="17">
    <source>
        <dbReference type="Proteomes" id="UP000054630"/>
    </source>
</evidence>
<dbReference type="PROSITE" id="PS51233">
    <property type="entry name" value="VWFD"/>
    <property type="match status" value="1"/>
</dbReference>
<protein>
    <submittedName>
        <fullName evidence="16">Uncharacterized protein</fullName>
    </submittedName>
</protein>
<keyword evidence="4" id="KW-0067">ATP-binding</keyword>
<dbReference type="PROSITE" id="PS50856">
    <property type="entry name" value="AMOP"/>
    <property type="match status" value="1"/>
</dbReference>
<dbReference type="InterPro" id="IPR035976">
    <property type="entry name" value="Sushi/SCR/CCP_sf"/>
</dbReference>
<dbReference type="OrthoDB" id="9972657at2759"/>
<dbReference type="InterPro" id="IPR029021">
    <property type="entry name" value="Prot-tyrosine_phosphatase-like"/>
</dbReference>
<dbReference type="Proteomes" id="UP000054630">
    <property type="component" value="Unassembled WGS sequence"/>
</dbReference>
<dbReference type="SMART" id="SM00404">
    <property type="entry name" value="PTPc_motif"/>
    <property type="match status" value="1"/>
</dbReference>
<dbReference type="Pfam" id="PF24678">
    <property type="entry name" value="DUF7658"/>
    <property type="match status" value="1"/>
</dbReference>
<name>A0A0V0S6Z5_9BILA</name>
<dbReference type="CDD" id="cd01120">
    <property type="entry name" value="RecA-like_superfamily"/>
    <property type="match status" value="1"/>
</dbReference>
<dbReference type="Gene3D" id="2.10.70.10">
    <property type="entry name" value="Complement Module, domain 1"/>
    <property type="match status" value="1"/>
</dbReference>
<feature type="domain" description="VWFD" evidence="15">
    <location>
        <begin position="1417"/>
        <end position="1676"/>
    </location>
</feature>
<dbReference type="InterPro" id="IPR051495">
    <property type="entry name" value="Epithelial_Barrier/Signaling"/>
</dbReference>
<feature type="transmembrane region" description="Helical" evidence="10">
    <location>
        <begin position="1859"/>
        <end position="1883"/>
    </location>
</feature>
<dbReference type="InterPro" id="IPR003595">
    <property type="entry name" value="Tyr_Pase_cat"/>
</dbReference>
<dbReference type="Pfam" id="PF24464">
    <property type="entry name" value="Ig_F54D1_6_2"/>
    <property type="match status" value="1"/>
</dbReference>
<dbReference type="Pfam" id="PF24469">
    <property type="entry name" value="F54D1_6_C"/>
    <property type="match status" value="1"/>
</dbReference>
<evidence type="ECO:0000256" key="9">
    <source>
        <dbReference type="SAM" id="MobiDB-lite"/>
    </source>
</evidence>
<dbReference type="EMBL" id="JYDL01000031">
    <property type="protein sequence ID" value="KRX22473.1"/>
    <property type="molecule type" value="Genomic_DNA"/>
</dbReference>
<keyword evidence="5 10" id="KW-1133">Transmembrane helix</keyword>
<evidence type="ECO:0000259" key="15">
    <source>
        <dbReference type="PROSITE" id="PS51233"/>
    </source>
</evidence>
<dbReference type="PANTHER" id="PTHR13802">
    <property type="entry name" value="MUCIN 4-RELATED"/>
    <property type="match status" value="1"/>
</dbReference>
<accession>A0A0V0S6Z5</accession>
<dbReference type="SUPFAM" id="SSF52540">
    <property type="entry name" value="P-loop containing nucleoside triphosphate hydrolases"/>
    <property type="match status" value="1"/>
</dbReference>
<dbReference type="InterPro" id="IPR057017">
    <property type="entry name" value="F54D1_6-like_C"/>
</dbReference>
<evidence type="ECO:0000256" key="6">
    <source>
        <dbReference type="ARBA" id="ARBA00023136"/>
    </source>
</evidence>
<dbReference type="InterPro" id="IPR013641">
    <property type="entry name" value="KTI12/PSTK"/>
</dbReference>
<evidence type="ECO:0000259" key="12">
    <source>
        <dbReference type="PROSITE" id="PS50856"/>
    </source>
</evidence>
<feature type="region of interest" description="Disordered" evidence="9">
    <location>
        <begin position="1946"/>
        <end position="1975"/>
    </location>
</feature>
<keyword evidence="6 10" id="KW-0472">Membrane</keyword>
<evidence type="ECO:0000256" key="2">
    <source>
        <dbReference type="ARBA" id="ARBA00022692"/>
    </source>
</evidence>
<dbReference type="Pfam" id="PF06119">
    <property type="entry name" value="NIDO"/>
    <property type="match status" value="1"/>
</dbReference>
<evidence type="ECO:0000256" key="10">
    <source>
        <dbReference type="SAM" id="Phobius"/>
    </source>
</evidence>
<keyword evidence="3" id="KW-0547">Nucleotide-binding</keyword>
<dbReference type="Pfam" id="PF24462">
    <property type="entry name" value="Ig_F54D1_6"/>
    <property type="match status" value="1"/>
</dbReference>
<dbReference type="Gene3D" id="3.90.190.10">
    <property type="entry name" value="Protein tyrosine phosphatase superfamily"/>
    <property type="match status" value="1"/>
</dbReference>
<evidence type="ECO:0000256" key="5">
    <source>
        <dbReference type="ARBA" id="ARBA00022989"/>
    </source>
</evidence>
<evidence type="ECO:0000256" key="7">
    <source>
        <dbReference type="ARBA" id="ARBA00023157"/>
    </source>
</evidence>
<dbReference type="GO" id="GO:0016020">
    <property type="term" value="C:membrane"/>
    <property type="evidence" value="ECO:0007669"/>
    <property type="project" value="UniProtKB-SubCell"/>
</dbReference>
<feature type="disulfide bond" evidence="8">
    <location>
        <begin position="1821"/>
        <end position="1848"/>
    </location>
</feature>
<keyword evidence="2 10" id="KW-0812">Transmembrane</keyword>
<dbReference type="InterPro" id="IPR000387">
    <property type="entry name" value="Tyr_Pase_dom"/>
</dbReference>
<feature type="domain" description="NIDO" evidence="14">
    <location>
        <begin position="813"/>
        <end position="995"/>
    </location>
</feature>
<dbReference type="InterPro" id="IPR003886">
    <property type="entry name" value="NIDO_dom"/>
</dbReference>
<proteinExistence type="predicted"/>
<dbReference type="Pfam" id="PF08433">
    <property type="entry name" value="KTI12"/>
    <property type="match status" value="1"/>
</dbReference>
<dbReference type="SMART" id="SM00723">
    <property type="entry name" value="AMOP"/>
    <property type="match status" value="1"/>
</dbReference>
<feature type="compositionally biased region" description="Polar residues" evidence="9">
    <location>
        <begin position="1946"/>
        <end position="1967"/>
    </location>
</feature>
<dbReference type="Pfam" id="PF00782">
    <property type="entry name" value="DSPc"/>
    <property type="match status" value="1"/>
</dbReference>
<evidence type="ECO:0000256" key="8">
    <source>
        <dbReference type="PROSITE-ProRule" id="PRU00302"/>
    </source>
</evidence>
<evidence type="ECO:0000259" key="13">
    <source>
        <dbReference type="PROSITE" id="PS50923"/>
    </source>
</evidence>
<keyword evidence="17" id="KW-1185">Reference proteome</keyword>
<keyword evidence="7 8" id="KW-1015">Disulfide bond</keyword>
<dbReference type="CDD" id="cd00033">
    <property type="entry name" value="CCP"/>
    <property type="match status" value="1"/>
</dbReference>
<evidence type="ECO:0000259" key="14">
    <source>
        <dbReference type="PROSITE" id="PS51220"/>
    </source>
</evidence>
<dbReference type="SUPFAM" id="SSF52799">
    <property type="entry name" value="(Phosphotyrosine protein) phosphatases II"/>
    <property type="match status" value="1"/>
</dbReference>
<organism evidence="16 17">
    <name type="scientific">Trichinella nelsoni</name>
    <dbReference type="NCBI Taxonomy" id="6336"/>
    <lineage>
        <taxon>Eukaryota</taxon>
        <taxon>Metazoa</taxon>
        <taxon>Ecdysozoa</taxon>
        <taxon>Nematoda</taxon>
        <taxon>Enoplea</taxon>
        <taxon>Dorylaimia</taxon>
        <taxon>Trichinellida</taxon>
        <taxon>Trichinellidae</taxon>
        <taxon>Trichinella</taxon>
    </lineage>
</organism>
<dbReference type="SMART" id="SM00032">
    <property type="entry name" value="CCP"/>
    <property type="match status" value="1"/>
</dbReference>
<dbReference type="PROSITE" id="PS50056">
    <property type="entry name" value="TYR_PHOSPHATASE_2"/>
    <property type="match status" value="1"/>
</dbReference>
<feature type="domain" description="Tyrosine specific protein phosphatases" evidence="11">
    <location>
        <begin position="114"/>
        <end position="179"/>
    </location>
</feature>
<evidence type="ECO:0000313" key="16">
    <source>
        <dbReference type="EMBL" id="KRX22473.1"/>
    </source>
</evidence>
<dbReference type="Gene3D" id="3.40.50.300">
    <property type="entry name" value="P-loop containing nucleotide triphosphate hydrolases"/>
    <property type="match status" value="1"/>
</dbReference>
<dbReference type="InterPro" id="IPR057019">
    <property type="entry name" value="F54D1_6-like_Ig-like_2"/>
</dbReference>
<dbReference type="SMART" id="SM00539">
    <property type="entry name" value="NIDO"/>
    <property type="match status" value="1"/>
</dbReference>
<dbReference type="InterPro" id="IPR000340">
    <property type="entry name" value="Dual-sp_phosphatase_cat-dom"/>
</dbReference>